<keyword evidence="1" id="KW-1133">Transmembrane helix</keyword>
<name>A0A9X0WJ28_9GAMM</name>
<evidence type="ECO:0000313" key="3">
    <source>
        <dbReference type="Proteomes" id="UP001138802"/>
    </source>
</evidence>
<dbReference type="Proteomes" id="UP001138802">
    <property type="component" value="Unassembled WGS sequence"/>
</dbReference>
<reference evidence="2 3" key="1">
    <citation type="journal article" date="2020" name="Microorganisms">
        <title>Osmotic Adaptation and Compatible Solute Biosynthesis of Phototrophic Bacteria as Revealed from Genome Analyses.</title>
        <authorList>
            <person name="Imhoff J.F."/>
            <person name="Rahn T."/>
            <person name="Kunzel S."/>
            <person name="Keller A."/>
            <person name="Neulinger S.C."/>
        </authorList>
    </citation>
    <scope>NUCLEOTIDE SEQUENCE [LARGE SCALE GENOMIC DNA]</scope>
    <source>
        <strain evidence="2 3">DSM 21303</strain>
    </source>
</reference>
<proteinExistence type="predicted"/>
<dbReference type="AlphaFoldDB" id="A0A9X0WJ28"/>
<gene>
    <name evidence="2" type="ORF">CKO25_10385</name>
</gene>
<keyword evidence="1" id="KW-0472">Membrane</keyword>
<keyword evidence="3" id="KW-1185">Reference proteome</keyword>
<dbReference type="RefSeq" id="WP_200387859.1">
    <property type="nucleotide sequence ID" value="NZ_NRSD01000009.1"/>
</dbReference>
<protein>
    <recommendedName>
        <fullName evidence="4">DUF3311 domain-containing protein</fullName>
    </recommendedName>
</protein>
<organism evidence="2 3">
    <name type="scientific">Thiocapsa imhoffii</name>
    <dbReference type="NCBI Taxonomy" id="382777"/>
    <lineage>
        <taxon>Bacteria</taxon>
        <taxon>Pseudomonadati</taxon>
        <taxon>Pseudomonadota</taxon>
        <taxon>Gammaproteobacteria</taxon>
        <taxon>Chromatiales</taxon>
        <taxon>Chromatiaceae</taxon>
        <taxon>Thiocapsa</taxon>
    </lineage>
</organism>
<accession>A0A9X0WJ28</accession>
<feature type="transmembrane region" description="Helical" evidence="1">
    <location>
        <begin position="39"/>
        <end position="61"/>
    </location>
</feature>
<dbReference type="EMBL" id="NRSD01000009">
    <property type="protein sequence ID" value="MBK1645052.1"/>
    <property type="molecule type" value="Genomic_DNA"/>
</dbReference>
<evidence type="ECO:0000313" key="2">
    <source>
        <dbReference type="EMBL" id="MBK1645052.1"/>
    </source>
</evidence>
<comment type="caution">
    <text evidence="2">The sequence shown here is derived from an EMBL/GenBank/DDBJ whole genome shotgun (WGS) entry which is preliminary data.</text>
</comment>
<keyword evidence="1" id="KW-0812">Transmembrane</keyword>
<evidence type="ECO:0008006" key="4">
    <source>
        <dbReference type="Google" id="ProtNLM"/>
    </source>
</evidence>
<sequence>MPRATLLRQRLFLLFLVGILLLFSPLVLQFEQLGRWSGIPVLVLYLFATWALLIALAAWIVSRSRD</sequence>
<evidence type="ECO:0000256" key="1">
    <source>
        <dbReference type="SAM" id="Phobius"/>
    </source>
</evidence>